<keyword evidence="1" id="KW-0863">Zinc-finger</keyword>
<keyword evidence="1" id="KW-0479">Metal-binding</keyword>
<protein>
    <recommendedName>
        <fullName evidence="3">C2H2-type domain-containing protein</fullName>
    </recommendedName>
</protein>
<evidence type="ECO:0000256" key="2">
    <source>
        <dbReference type="SAM" id="MobiDB-lite"/>
    </source>
</evidence>
<dbReference type="PROSITE" id="PS50157">
    <property type="entry name" value="ZINC_FINGER_C2H2_2"/>
    <property type="match status" value="1"/>
</dbReference>
<keyword evidence="5" id="KW-1185">Reference proteome</keyword>
<dbReference type="PANTHER" id="PTHR33206:SF1">
    <property type="entry name" value="DNA-DIRECTED DNA POLYMERASE"/>
    <property type="match status" value="1"/>
</dbReference>
<keyword evidence="1" id="KW-0862">Zinc</keyword>
<dbReference type="InterPro" id="IPR013087">
    <property type="entry name" value="Znf_C2H2_type"/>
</dbReference>
<evidence type="ECO:0000313" key="4">
    <source>
        <dbReference type="EMBL" id="KAJ8298149.1"/>
    </source>
</evidence>
<comment type="caution">
    <text evidence="4">The sequence shown here is derived from an EMBL/GenBank/DDBJ whole genome shotgun (WGS) entry which is preliminary data.</text>
</comment>
<evidence type="ECO:0000259" key="3">
    <source>
        <dbReference type="PROSITE" id="PS50157"/>
    </source>
</evidence>
<dbReference type="Proteomes" id="UP001217089">
    <property type="component" value="Unassembled WGS sequence"/>
</dbReference>
<gene>
    <name evidence="4" type="ORF">KUTeg_024680</name>
</gene>
<organism evidence="4 5">
    <name type="scientific">Tegillarca granosa</name>
    <name type="common">Malaysian cockle</name>
    <name type="synonym">Anadara granosa</name>
    <dbReference type="NCBI Taxonomy" id="220873"/>
    <lineage>
        <taxon>Eukaryota</taxon>
        <taxon>Metazoa</taxon>
        <taxon>Spiralia</taxon>
        <taxon>Lophotrochozoa</taxon>
        <taxon>Mollusca</taxon>
        <taxon>Bivalvia</taxon>
        <taxon>Autobranchia</taxon>
        <taxon>Pteriomorphia</taxon>
        <taxon>Arcoida</taxon>
        <taxon>Arcoidea</taxon>
        <taxon>Arcidae</taxon>
        <taxon>Tegillarca</taxon>
    </lineage>
</organism>
<evidence type="ECO:0000256" key="1">
    <source>
        <dbReference type="PROSITE-ProRule" id="PRU00042"/>
    </source>
</evidence>
<feature type="region of interest" description="Disordered" evidence="2">
    <location>
        <begin position="93"/>
        <end position="117"/>
    </location>
</feature>
<evidence type="ECO:0000313" key="5">
    <source>
        <dbReference type="Proteomes" id="UP001217089"/>
    </source>
</evidence>
<sequence>MELAMDSENVSQISFDGINLPVGSQDLESLLEINTQDLLNVNLPSQEDSGEVESCQPLDVVGYEEEEDIIMNSDSDEELVAAMEESITKFTAARNTPSNRGGSIHTRPWNDETEAPWHREDGSVDERLRDVYTANEPIILQNHDIGPVQSTYNFPIDNTLSVDQLMQQANAIYLDQQHSFRLNMSFGVILQNRVTGEYRYFTAYTNHVTFESPLFISKRSDLRQLELRLKRMDILAELLHTRPDTTWVPVLLCNVEYYITSTYYTIGAGSLPDYIINMRSITSLVTDYKGKPYKDQLCLLRCLALHNGYKVDNLKQPTDIYYEQWLNFNKSTKRFSGVALEEFPKFEECYKVNLEAYTITEEGYAFSVYKSRGRYESSMYVNLYQNHASYINNFATYAQKFQCQMCQRLFNRSNKLRVHQKTCTKQTTFKYPGGFHQAQLSIFDKLDEFGIHVSQKERTFEWFIVYDFEAMLQKTDQKQTDYLQWTAQHVPISVSICSNVEGYTDAMCFIDPNQERLVEQMIAAMSEIKMWECQFKQYKKQHPDIYDFINKQRPNFYQSHKHSVTENQILQSVVDETLFGMVEVDIEVPDQWPSYFRHESMTPFEYFSEMCPLFCNTEVPYEMIGKHMQTHVQTHKLSTGPRKLLVAGMKGRQMLIATPLLRWYLKHGMVITKIYQVIEFLPERCFDKFEKEYLRGLNGFCIDANIEADTGYHWFPRTCCEKHASYDKRTPGLFKLEYSGDEMVGLCSKTYIVRKSIVKKTN</sequence>
<reference evidence="4 5" key="1">
    <citation type="submission" date="2022-12" db="EMBL/GenBank/DDBJ databases">
        <title>Chromosome-level genome of Tegillarca granosa.</title>
        <authorList>
            <person name="Kim J."/>
        </authorList>
    </citation>
    <scope>NUCLEOTIDE SEQUENCE [LARGE SCALE GENOMIC DNA]</scope>
    <source>
        <strain evidence="4">Teg-2019</strain>
        <tissue evidence="4">Adductor muscle</tissue>
    </source>
</reference>
<accession>A0ABQ9DYK0</accession>
<dbReference type="EMBL" id="JARBDR010000923">
    <property type="protein sequence ID" value="KAJ8298149.1"/>
    <property type="molecule type" value="Genomic_DNA"/>
</dbReference>
<name>A0ABQ9DYK0_TEGGR</name>
<dbReference type="PANTHER" id="PTHR33206">
    <property type="entry name" value="PROTEIN CBG10425"/>
    <property type="match status" value="1"/>
</dbReference>
<feature type="domain" description="C2H2-type" evidence="3">
    <location>
        <begin position="401"/>
        <end position="428"/>
    </location>
</feature>
<proteinExistence type="predicted"/>